<sequence>MNESPSIYEMLSLPSSKFSWRREPTVMVWRKDSNNKESPPTLDVYNQHRIAELFANTLKDNELEYDNKKVALPFTKHIYKWAIETKRILDKVKLPVGVEFYNIYGISNKTPFDVSGNTFFLVFFRCMNTPLVQPYGSKSAPIKNLAEICKSLPFFIFVDGDGTVPAESAKEDGLVAEERIGVPGGHTDLLSNNTVHEYILKWL</sequence>
<evidence type="ECO:0000313" key="2">
    <source>
        <dbReference type="Proteomes" id="UP001172457"/>
    </source>
</evidence>
<dbReference type="InterPro" id="IPR029058">
    <property type="entry name" value="AB_hydrolase_fold"/>
</dbReference>
<dbReference type="Proteomes" id="UP001172457">
    <property type="component" value="Chromosome 1"/>
</dbReference>
<reference evidence="1" key="1">
    <citation type="submission" date="2023-03" db="EMBL/GenBank/DDBJ databases">
        <title>Chromosome-scale reference genome and RAD-based genetic map of yellow starthistle (Centaurea solstitialis) reveal putative structural variation and QTLs associated with invader traits.</title>
        <authorList>
            <person name="Reatini B."/>
            <person name="Cang F.A."/>
            <person name="Jiang Q."/>
            <person name="Mckibben M.T.W."/>
            <person name="Barker M.S."/>
            <person name="Rieseberg L.H."/>
            <person name="Dlugosch K.M."/>
        </authorList>
    </citation>
    <scope>NUCLEOTIDE SEQUENCE</scope>
    <source>
        <strain evidence="1">CAN-66</strain>
        <tissue evidence="1">Leaf</tissue>
    </source>
</reference>
<accession>A0AA38UDG2</accession>
<name>A0AA38UDG2_9ASTR</name>
<dbReference type="EMBL" id="JARYMX010000001">
    <property type="protein sequence ID" value="KAJ9568467.1"/>
    <property type="molecule type" value="Genomic_DNA"/>
</dbReference>
<dbReference type="PANTHER" id="PTHR11440">
    <property type="entry name" value="LECITHIN-CHOLESTEROL ACYLTRANSFERASE-RELATED"/>
    <property type="match status" value="1"/>
</dbReference>
<evidence type="ECO:0000313" key="1">
    <source>
        <dbReference type="EMBL" id="KAJ9568467.1"/>
    </source>
</evidence>
<gene>
    <name evidence="1" type="ORF">OSB04_004433</name>
</gene>
<protein>
    <submittedName>
        <fullName evidence="1">Uncharacterized protein</fullName>
    </submittedName>
</protein>
<comment type="caution">
    <text evidence="1">The sequence shown here is derived from an EMBL/GenBank/DDBJ whole genome shotgun (WGS) entry which is preliminary data.</text>
</comment>
<proteinExistence type="predicted"/>
<dbReference type="AlphaFoldDB" id="A0AA38UDG2"/>
<dbReference type="Gene3D" id="3.40.50.1820">
    <property type="entry name" value="alpha/beta hydrolase"/>
    <property type="match status" value="1"/>
</dbReference>
<organism evidence="1 2">
    <name type="scientific">Centaurea solstitialis</name>
    <name type="common">yellow star-thistle</name>
    <dbReference type="NCBI Taxonomy" id="347529"/>
    <lineage>
        <taxon>Eukaryota</taxon>
        <taxon>Viridiplantae</taxon>
        <taxon>Streptophyta</taxon>
        <taxon>Embryophyta</taxon>
        <taxon>Tracheophyta</taxon>
        <taxon>Spermatophyta</taxon>
        <taxon>Magnoliopsida</taxon>
        <taxon>eudicotyledons</taxon>
        <taxon>Gunneridae</taxon>
        <taxon>Pentapetalae</taxon>
        <taxon>asterids</taxon>
        <taxon>campanulids</taxon>
        <taxon>Asterales</taxon>
        <taxon>Asteraceae</taxon>
        <taxon>Carduoideae</taxon>
        <taxon>Cardueae</taxon>
        <taxon>Centaureinae</taxon>
        <taxon>Centaurea</taxon>
    </lineage>
</organism>
<keyword evidence="2" id="KW-1185">Reference proteome</keyword>